<dbReference type="InterPro" id="IPR017871">
    <property type="entry name" value="ABC_transporter-like_CS"/>
</dbReference>
<keyword evidence="4 6" id="KW-0067">ATP-binding</keyword>
<dbReference type="GO" id="GO:0140359">
    <property type="term" value="F:ABC-type transporter activity"/>
    <property type="evidence" value="ECO:0007669"/>
    <property type="project" value="InterPro"/>
</dbReference>
<dbReference type="Proteomes" id="UP000885847">
    <property type="component" value="Unassembled WGS sequence"/>
</dbReference>
<evidence type="ECO:0000313" key="6">
    <source>
        <dbReference type="EMBL" id="HDI83362.1"/>
    </source>
</evidence>
<dbReference type="CDD" id="cd03220">
    <property type="entry name" value="ABC_KpsT_Wzt"/>
    <property type="match status" value="1"/>
</dbReference>
<keyword evidence="3" id="KW-0547">Nucleotide-binding</keyword>
<dbReference type="SUPFAM" id="SSF52540">
    <property type="entry name" value="P-loop containing nucleoside triphosphate hydrolases"/>
    <property type="match status" value="1"/>
</dbReference>
<dbReference type="AlphaFoldDB" id="A0A7C0ZFE9"/>
<evidence type="ECO:0000256" key="2">
    <source>
        <dbReference type="ARBA" id="ARBA00022448"/>
    </source>
</evidence>
<evidence type="ECO:0000259" key="5">
    <source>
        <dbReference type="PROSITE" id="PS50893"/>
    </source>
</evidence>
<dbReference type="InterPro" id="IPR003593">
    <property type="entry name" value="AAA+_ATPase"/>
</dbReference>
<dbReference type="Pfam" id="PF00005">
    <property type="entry name" value="ABC_tran"/>
    <property type="match status" value="1"/>
</dbReference>
<evidence type="ECO:0000256" key="4">
    <source>
        <dbReference type="ARBA" id="ARBA00022840"/>
    </source>
</evidence>
<proteinExistence type="inferred from homology"/>
<dbReference type="EMBL" id="DQWE01000291">
    <property type="protein sequence ID" value="HDI83362.1"/>
    <property type="molecule type" value="Genomic_DNA"/>
</dbReference>
<accession>A0A7C0ZFE9</accession>
<dbReference type="InterPro" id="IPR027417">
    <property type="entry name" value="P-loop_NTPase"/>
</dbReference>
<feature type="domain" description="ABC transporter" evidence="5">
    <location>
        <begin position="8"/>
        <end position="248"/>
    </location>
</feature>
<dbReference type="GO" id="GO:0016020">
    <property type="term" value="C:membrane"/>
    <property type="evidence" value="ECO:0007669"/>
    <property type="project" value="InterPro"/>
</dbReference>
<dbReference type="InterPro" id="IPR015860">
    <property type="entry name" value="ABC_transpr_TagH-like"/>
</dbReference>
<evidence type="ECO:0000256" key="3">
    <source>
        <dbReference type="ARBA" id="ARBA00022741"/>
    </source>
</evidence>
<dbReference type="SMART" id="SM00382">
    <property type="entry name" value="AAA"/>
    <property type="match status" value="1"/>
</dbReference>
<organism evidence="6">
    <name type="scientific">candidate division WOR-3 bacterium</name>
    <dbReference type="NCBI Taxonomy" id="2052148"/>
    <lineage>
        <taxon>Bacteria</taxon>
        <taxon>Bacteria division WOR-3</taxon>
    </lineage>
</organism>
<dbReference type="PANTHER" id="PTHR46743:SF2">
    <property type="entry name" value="TEICHOIC ACIDS EXPORT ATP-BINDING PROTEIN TAGH"/>
    <property type="match status" value="1"/>
</dbReference>
<sequence>MTSYDYLVELKDVKKQYQHYFTVGGTLLDLFNPQRVRKKGIWALKGISLTLKKGEALGIIGPNGAGKSTILKIISRITLPTSGEVNVHGKTAYLIEVGAGLHPDLTGIENIFLYGIILGMKRKEIREKLDKIIEFSGLQDYIDLPVKKYSSGMKVRLGFSVAIHTEPDILLVDEVLAVGDAAFKKKCYKKIEELKKSGIGIILVSHNMKQILEHTDRTIFLNKGKIVFEGRPEEAVKRYNEFLEKKKEEKI</sequence>
<dbReference type="InterPro" id="IPR003439">
    <property type="entry name" value="ABC_transporter-like_ATP-bd"/>
</dbReference>
<protein>
    <submittedName>
        <fullName evidence="6">ABC transporter ATP-binding protein</fullName>
    </submittedName>
</protein>
<comment type="caution">
    <text evidence="6">The sequence shown here is derived from an EMBL/GenBank/DDBJ whole genome shotgun (WGS) entry which is preliminary data.</text>
</comment>
<dbReference type="PROSITE" id="PS50893">
    <property type="entry name" value="ABC_TRANSPORTER_2"/>
    <property type="match status" value="1"/>
</dbReference>
<dbReference type="PANTHER" id="PTHR46743">
    <property type="entry name" value="TEICHOIC ACIDS EXPORT ATP-BINDING PROTEIN TAGH"/>
    <property type="match status" value="1"/>
</dbReference>
<dbReference type="InterPro" id="IPR050683">
    <property type="entry name" value="Bact_Polysacc_Export_ATP-bd"/>
</dbReference>
<dbReference type="GO" id="GO:0005524">
    <property type="term" value="F:ATP binding"/>
    <property type="evidence" value="ECO:0007669"/>
    <property type="project" value="UniProtKB-KW"/>
</dbReference>
<name>A0A7C0ZFE9_UNCW3</name>
<dbReference type="GO" id="GO:0016887">
    <property type="term" value="F:ATP hydrolysis activity"/>
    <property type="evidence" value="ECO:0007669"/>
    <property type="project" value="InterPro"/>
</dbReference>
<evidence type="ECO:0000256" key="1">
    <source>
        <dbReference type="ARBA" id="ARBA00005417"/>
    </source>
</evidence>
<keyword evidence="2" id="KW-0813">Transport</keyword>
<dbReference type="PROSITE" id="PS00211">
    <property type="entry name" value="ABC_TRANSPORTER_1"/>
    <property type="match status" value="1"/>
</dbReference>
<dbReference type="Gene3D" id="3.40.50.300">
    <property type="entry name" value="P-loop containing nucleotide triphosphate hydrolases"/>
    <property type="match status" value="1"/>
</dbReference>
<comment type="similarity">
    <text evidence="1">Belongs to the ABC transporter superfamily.</text>
</comment>
<gene>
    <name evidence="6" type="ORF">ENF18_06180</name>
</gene>
<reference evidence="6" key="1">
    <citation type="journal article" date="2020" name="mSystems">
        <title>Genome- and Community-Level Interaction Insights into Carbon Utilization and Element Cycling Functions of Hydrothermarchaeota in Hydrothermal Sediment.</title>
        <authorList>
            <person name="Zhou Z."/>
            <person name="Liu Y."/>
            <person name="Xu W."/>
            <person name="Pan J."/>
            <person name="Luo Z.H."/>
            <person name="Li M."/>
        </authorList>
    </citation>
    <scope>NUCLEOTIDE SEQUENCE [LARGE SCALE GENOMIC DNA]</scope>
    <source>
        <strain evidence="6">HyVt-102</strain>
    </source>
</reference>